<evidence type="ECO:0000313" key="10">
    <source>
        <dbReference type="EMBL" id="GCB72799.1"/>
    </source>
</evidence>
<feature type="region of interest" description="Disordered" evidence="7">
    <location>
        <begin position="1898"/>
        <end position="2215"/>
    </location>
</feature>
<dbReference type="GO" id="GO:0140445">
    <property type="term" value="C:chromosome, telomeric repeat region"/>
    <property type="evidence" value="ECO:0007669"/>
    <property type="project" value="TreeGrafter"/>
</dbReference>
<feature type="chain" id="PRO_5019134949" description="Telomere-associated protein Rif1 N-terminal domain-containing protein" evidence="8">
    <location>
        <begin position="23"/>
        <end position="2692"/>
    </location>
</feature>
<evidence type="ECO:0000256" key="5">
    <source>
        <dbReference type="ARBA" id="ARBA00023242"/>
    </source>
</evidence>
<evidence type="ECO:0000256" key="4">
    <source>
        <dbReference type="ARBA" id="ARBA00022895"/>
    </source>
</evidence>
<feature type="compositionally biased region" description="Basic and acidic residues" evidence="7">
    <location>
        <begin position="1773"/>
        <end position="1796"/>
    </location>
</feature>
<feature type="compositionally biased region" description="Basic and acidic residues" evidence="7">
    <location>
        <begin position="2425"/>
        <end position="2438"/>
    </location>
</feature>
<feature type="compositionally biased region" description="Basic and acidic residues" evidence="7">
    <location>
        <begin position="1178"/>
        <end position="1187"/>
    </location>
</feature>
<evidence type="ECO:0000256" key="7">
    <source>
        <dbReference type="SAM" id="MobiDB-lite"/>
    </source>
</evidence>
<dbReference type="GO" id="GO:0000723">
    <property type="term" value="P:telomere maintenance"/>
    <property type="evidence" value="ECO:0007669"/>
    <property type="project" value="TreeGrafter"/>
</dbReference>
<feature type="compositionally biased region" description="Polar residues" evidence="7">
    <location>
        <begin position="1145"/>
        <end position="1156"/>
    </location>
</feature>
<feature type="compositionally biased region" description="Basic and acidic residues" evidence="7">
    <location>
        <begin position="1461"/>
        <end position="1470"/>
    </location>
</feature>
<organism evidence="10 11">
    <name type="scientific">Scyliorhinus torazame</name>
    <name type="common">Cloudy catshark</name>
    <name type="synonym">Catulus torazame</name>
    <dbReference type="NCBI Taxonomy" id="75743"/>
    <lineage>
        <taxon>Eukaryota</taxon>
        <taxon>Metazoa</taxon>
        <taxon>Chordata</taxon>
        <taxon>Craniata</taxon>
        <taxon>Vertebrata</taxon>
        <taxon>Chondrichthyes</taxon>
        <taxon>Elasmobranchii</taxon>
        <taxon>Galeomorphii</taxon>
        <taxon>Galeoidea</taxon>
        <taxon>Carcharhiniformes</taxon>
        <taxon>Scyliorhinidae</taxon>
        <taxon>Scyliorhinus</taxon>
    </lineage>
</organism>
<dbReference type="STRING" id="75743.A0A401PI86"/>
<evidence type="ECO:0000256" key="2">
    <source>
        <dbReference type="ARBA" id="ARBA00004574"/>
    </source>
</evidence>
<name>A0A401PI86_SCYTO</name>
<protein>
    <recommendedName>
        <fullName evidence="9">Telomere-associated protein Rif1 N-terminal domain-containing protein</fullName>
    </recommendedName>
</protein>
<feature type="compositionally biased region" description="Acidic residues" evidence="7">
    <location>
        <begin position="1944"/>
        <end position="1955"/>
    </location>
</feature>
<feature type="compositionally biased region" description="Basic and acidic residues" evidence="7">
    <location>
        <begin position="2195"/>
        <end position="2212"/>
    </location>
</feature>
<feature type="region of interest" description="Disordered" evidence="7">
    <location>
        <begin position="1418"/>
        <end position="1437"/>
    </location>
</feature>
<feature type="compositionally biased region" description="Polar residues" evidence="7">
    <location>
        <begin position="2457"/>
        <end position="2489"/>
    </location>
</feature>
<feature type="compositionally biased region" description="Low complexity" evidence="7">
    <location>
        <begin position="2440"/>
        <end position="2456"/>
    </location>
</feature>
<feature type="compositionally biased region" description="Polar residues" evidence="7">
    <location>
        <begin position="1371"/>
        <end position="1399"/>
    </location>
</feature>
<dbReference type="InterPro" id="IPR016024">
    <property type="entry name" value="ARM-type_fold"/>
</dbReference>
<comment type="subcellular location">
    <subcellularLocation>
        <location evidence="2">Chromosome</location>
        <location evidence="2">Telomere</location>
    </subcellularLocation>
    <subcellularLocation>
        <location evidence="1">Nucleus</location>
    </subcellularLocation>
</comment>
<dbReference type="InterPro" id="IPR022031">
    <property type="entry name" value="Rif1_N"/>
</dbReference>
<evidence type="ECO:0000256" key="8">
    <source>
        <dbReference type="SAM" id="SignalP"/>
    </source>
</evidence>
<dbReference type="GO" id="GO:0005634">
    <property type="term" value="C:nucleus"/>
    <property type="evidence" value="ECO:0007669"/>
    <property type="project" value="UniProtKB-SubCell"/>
</dbReference>
<keyword evidence="3" id="KW-0158">Chromosome</keyword>
<feature type="compositionally biased region" description="Polar residues" evidence="7">
    <location>
        <begin position="1541"/>
        <end position="1570"/>
    </location>
</feature>
<evidence type="ECO:0000256" key="3">
    <source>
        <dbReference type="ARBA" id="ARBA00022454"/>
    </source>
</evidence>
<feature type="compositionally biased region" description="Basic and acidic residues" evidence="7">
    <location>
        <begin position="1491"/>
        <end position="1500"/>
    </location>
</feature>
<dbReference type="EMBL" id="BFAA01000532">
    <property type="protein sequence ID" value="GCB72799.1"/>
    <property type="molecule type" value="Genomic_DNA"/>
</dbReference>
<feature type="compositionally biased region" description="Low complexity" evidence="7">
    <location>
        <begin position="1220"/>
        <end position="1243"/>
    </location>
</feature>
<feature type="compositionally biased region" description="Polar residues" evidence="7">
    <location>
        <begin position="1421"/>
        <end position="1437"/>
    </location>
</feature>
<feature type="region of interest" description="Disordered" evidence="7">
    <location>
        <begin position="1443"/>
        <end position="1592"/>
    </location>
</feature>
<feature type="compositionally biased region" description="Basic residues" evidence="7">
    <location>
        <begin position="1574"/>
        <end position="1583"/>
    </location>
</feature>
<comment type="caution">
    <text evidence="10">The sequence shown here is derived from an EMBL/GenBank/DDBJ whole genome shotgun (WGS) entry which is preliminary data.</text>
</comment>
<dbReference type="Pfam" id="PF12231">
    <property type="entry name" value="Rif1_N"/>
    <property type="match status" value="1"/>
</dbReference>
<feature type="signal peptide" evidence="8">
    <location>
        <begin position="1"/>
        <end position="22"/>
    </location>
</feature>
<dbReference type="CDD" id="cd14267">
    <property type="entry name" value="Rif1_CTD_C-II_like"/>
    <property type="match status" value="1"/>
</dbReference>
<dbReference type="PANTHER" id="PTHR22928">
    <property type="entry name" value="TELOMERE-ASSOCIATED PROTEIN RIF1"/>
    <property type="match status" value="1"/>
</dbReference>
<accession>A0A401PI86</accession>
<reference evidence="10 11" key="1">
    <citation type="journal article" date="2018" name="Nat. Ecol. Evol.">
        <title>Shark genomes provide insights into elasmobranch evolution and the origin of vertebrates.</title>
        <authorList>
            <person name="Hara Y"/>
            <person name="Yamaguchi K"/>
            <person name="Onimaru K"/>
            <person name="Kadota M"/>
            <person name="Koyanagi M"/>
            <person name="Keeley SD"/>
            <person name="Tatsumi K"/>
            <person name="Tanaka K"/>
            <person name="Motone F"/>
            <person name="Kageyama Y"/>
            <person name="Nozu R"/>
            <person name="Adachi N"/>
            <person name="Nishimura O"/>
            <person name="Nakagawa R"/>
            <person name="Tanegashima C"/>
            <person name="Kiyatake I"/>
            <person name="Matsumoto R"/>
            <person name="Murakumo K"/>
            <person name="Nishida K"/>
            <person name="Terakita A"/>
            <person name="Kuratani S"/>
            <person name="Sato K"/>
            <person name="Hyodo S Kuraku.S."/>
        </authorList>
    </citation>
    <scope>NUCLEOTIDE SEQUENCE [LARGE SCALE GENOMIC DNA]</scope>
</reference>
<evidence type="ECO:0000259" key="9">
    <source>
        <dbReference type="Pfam" id="PF12231"/>
    </source>
</evidence>
<feature type="region of interest" description="Disordered" evidence="7">
    <location>
        <begin position="1117"/>
        <end position="1187"/>
    </location>
</feature>
<evidence type="ECO:0000256" key="1">
    <source>
        <dbReference type="ARBA" id="ARBA00004123"/>
    </source>
</evidence>
<feature type="region of interest" description="Disordered" evidence="7">
    <location>
        <begin position="2391"/>
        <end position="2489"/>
    </location>
</feature>
<keyword evidence="4" id="KW-0779">Telomere</keyword>
<dbReference type="PANTHER" id="PTHR22928:SF3">
    <property type="entry name" value="TELOMERE-ASSOCIATED PROTEIN RIF1"/>
    <property type="match status" value="1"/>
</dbReference>
<dbReference type="OrthoDB" id="5399929at2759"/>
<feature type="region of interest" description="Disordered" evidence="7">
    <location>
        <begin position="1220"/>
        <end position="1251"/>
    </location>
</feature>
<dbReference type="SUPFAM" id="SSF48371">
    <property type="entry name" value="ARM repeat"/>
    <property type="match status" value="1"/>
</dbReference>
<evidence type="ECO:0000256" key="6">
    <source>
        <dbReference type="ARBA" id="ARBA00023306"/>
    </source>
</evidence>
<feature type="region of interest" description="Disordered" evidence="7">
    <location>
        <begin position="1313"/>
        <end position="1409"/>
    </location>
</feature>
<feature type="compositionally biased region" description="Basic and acidic residues" evidence="7">
    <location>
        <begin position="1344"/>
        <end position="1370"/>
    </location>
</feature>
<feature type="compositionally biased region" description="Polar residues" evidence="7">
    <location>
        <begin position="1117"/>
        <end position="1128"/>
    </location>
</feature>
<keyword evidence="8" id="KW-0732">Signal</keyword>
<feature type="region of interest" description="Disordered" evidence="7">
    <location>
        <begin position="1759"/>
        <end position="1804"/>
    </location>
</feature>
<gene>
    <name evidence="10" type="ORF">scyTo_0002191</name>
</gene>
<feature type="compositionally biased region" description="Acidic residues" evidence="7">
    <location>
        <begin position="2164"/>
        <end position="2175"/>
    </location>
</feature>
<evidence type="ECO:0000313" key="11">
    <source>
        <dbReference type="Proteomes" id="UP000288216"/>
    </source>
</evidence>
<sequence length="2692" mass="296608">MRRRTRISSIKMMAAAHPAVSGLLLLLETLEDSSISSTEQVDAYLTISSRLSGEDGKEFAAGVGKQFTRLCEVFKTHLPSLDSELCNAALQALGFCVFHSNISAGLSELEARQLLVTLCEIAVKSTDKNTCTRALWVISKQSFCAEVVEKEVQNMLTAVETILTRDQQSMVIEHEALNLIVKLIEQTPVQMGENAVQWARLVLPLVVHSAPKVRLRAATALEMGLPLLLQKQPEVAGIIEPLMISKMIQELQKLFTTKNETYVLKLWPLFVKLLGKSLHRGGSFINSLLHLEELGFRSGSPVVKKIAFIAWKSLIDNFALNPDILCSAKRLRLLMQPLSSIHVRTEILGLAKLEVWWYLALRLGPQLSANFEQVCLPLLQNAFGIEGSVPPGTPCRTAMTSPNTTPVSTQKPVAFPSPSLTVPRLQLNSSLSPLPVIQAVQLVGVEVLLHFLVGPEVTDLVKQNKLQLSLDPLQHPLINSLSFFCKNAGTLITAVRDAFLSVGKLGEDAMLNLIWKHLISYVKNAIESGSKKERQASEVLTLLLQALQQIVNSDTISAHKTLALIEATVKGLSPKVLGSPAYQVANMDILNGTPALFMIILLFHNSLLEGFVVEERFFMILEMLVEYGLSGPTCSLAFSESVLNLINQSATLVMNKEHLWRMWSIVVNPLTERVTQTNEVNQGDALEHNFGAMYIALTLPINHLFSKKNFPQPTMKSLLRTWAELYKTFARCAALVATAEANVCCEELSAKILSTLDDVTLTNLSTLDAIVHVLNVMVDCVDFSQFSKFQQKSNTPHTPTHWLTKKQEPLGNLTSLLKLLMKITDAFHESSSKESQLETPTSGMVSIGVGIIAILSRIFNHLSLASAIQAVLTNLAGSISTFYERTSNTVNGTSKVYTTHLCNKLEKLYADILLCLQSRYTSSYDSDLLEQLSSLLSSTFLHKNRQIRNQTTQFWNATFAKSTVLSYPQQMKPILSQVKQKTPIILPGFEVLELIEESSRTYSDLSENSQLDAKVSGVQVNSFGKRESLLARAEELREKSSPQTPAKLKLDFSSPQMPRRELLLEEEKSIDFVFIPPEPKQRILTEHQKEVLQTKRTDIPAMYNNLDASQDSHLFSQYTQSQEGSSDNPALEAEEAEKPSEKPPQNENMETGNELDTQVAMEASSESKLLDQGTDQDLAGHGESRTEQIIEDSIDLACNGKQEEVRDVIAESMSNCTGGASELGVSSAEVSGSSTSSDIISGTPQKSSSRRQSFITLEKFDPSTTCYFSNSPLVKFAQAAAEVFVPQRDEVMEVENASQLEVDKVCQDVSLNTTKTGPMNVSVTEGKRGRRRQNKTEQSTVDKTANDIKAPKCMKSSEGESSDAKEKISTTDRNTPNKNKSDCCQATASQTNNKQTKGSVFNEDKNSASPAVVLKVKASTKGASSKQNEINANSSKILTNITLRRSSRKHLDVAVTPQTNCKEKREDNKFGTRSQNEGEEPLKSKSSQHGELLKGKENDSKTSSGKSTTEKSRTLKTDSQDSDCNKTTPAAGKVRPRYQTRRASQGLSEAENSSCGITDSENSEGNSKFQEGQKKRRTFKGKTKTKDLSLDDSKTKGVMVCEPALGSQLCSKNETVQMKGSENELPIENKHKQEEAVMTQEADMENLDEINTAQTSPAALALVEMPCAEKDHKTHSTAHHTREVPENVASAKTELGLEQGKTEEVCTVASVGSLPFEAGVSTAELSTDDCSNLSDVQLSIQKNQNECHVRSKRTRKTKNCDCCKDSSQQHGKSRLESKENSTKREPRSDDQKEHSPHLSSSIYNSSEGLLESPKFSNLINGGPCAFSTPLSGNSKIQFFGISVSTVPSEVDLAEEKELIPRIETSTEQKMVMQSSTEWKVMEDTAAKQKVLEEPLTEQKMMGDSSTKQKVVEESSTEQKVIDDPSMEQEMVEESSTEQKVMDDPSMEQEMVEESFTEQKVMDDPSMEQEMVEESSTEQKMIDVSSTKQKVVEESSTEQKMIDGSSTKQKVVEESTTEQKMIVVSSTKQKVVEESSTEQKMIDVSSTKQKVVEESSTEQKMIDGSSTKQKVVEESTTEQKMIDVSSTKQKVVEESSTEQKMIDVSSTKQKVVEESSLEQKMIDVSSTKQKVVEESSTEQKMIGDSSTKQKVVEESSAEQKVMDDTPMEQEVVEEPSPEQQMMGDTSTKQEVVEESAAERKVMDSISTEREAKETSNFGKSEHVQLIVEADGTVEVSLSGAERVSNDVALIQGEPFQSKETLVSCELDQDQMSGTDVTAPVDQVAMVQPELDQMDRTSVLTLFHKKTVQDEPITAEHFKEAVSDGNEETSEVALTAQIDRPKLMIPGCNVVEHLSEHLMESPQKTKNEAPFLLGSIHSPSEMQACCVWSPTASPSTSILKKGIKRSSENDSPSPMNKIRRVSFADPIQREGLADDIDRRSPVVRSHSSSGSSPGLNHSATNGCSKSSVQSKYNTTPTKGFLSPSTRSSGYKSSKKCLISEMSKDSEALSTAAVYPALSSCSLPVETILPQLASNMWARGLGQLVRAKNIKTIGDLSSLTVTEIKLLPIRSPKVFVVKKALKAFYEQQRKSLGLDEDCVFENEKLVNGTEDSSYSNGDDEKLATDLVETVPPAITPSMALVSEVNALSARFFSEDLNEHPGSQLFAMHQQLSSMMNCIMGNLRSRWRSSPREAAD</sequence>
<keyword evidence="11" id="KW-1185">Reference proteome</keyword>
<feature type="compositionally biased region" description="Basic and acidic residues" evidence="7">
    <location>
        <begin position="1508"/>
        <end position="1519"/>
    </location>
</feature>
<dbReference type="Proteomes" id="UP000288216">
    <property type="component" value="Unassembled WGS sequence"/>
</dbReference>
<dbReference type="Gene3D" id="1.25.10.10">
    <property type="entry name" value="Leucine-rich Repeat Variant"/>
    <property type="match status" value="1"/>
</dbReference>
<keyword evidence="6" id="KW-0131">Cell cycle</keyword>
<keyword evidence="5" id="KW-0539">Nucleus</keyword>
<proteinExistence type="predicted"/>
<feature type="compositionally biased region" description="Acidic residues" evidence="7">
    <location>
        <begin position="1964"/>
        <end position="1975"/>
    </location>
</feature>
<dbReference type="InterPro" id="IPR011989">
    <property type="entry name" value="ARM-like"/>
</dbReference>
<feature type="compositionally biased region" description="Acidic residues" evidence="7">
    <location>
        <begin position="1924"/>
        <end position="1935"/>
    </location>
</feature>
<dbReference type="OMA" id="FTIGHEV"/>
<feature type="compositionally biased region" description="Polar residues" evidence="7">
    <location>
        <begin position="1313"/>
        <end position="1323"/>
    </location>
</feature>
<feature type="domain" description="Telomere-associated protein Rif1 N-terminal" evidence="9">
    <location>
        <begin position="36"/>
        <end position="375"/>
    </location>
</feature>